<proteinExistence type="predicted"/>
<evidence type="ECO:0000313" key="1">
    <source>
        <dbReference type="EMBL" id="MBC8581233.1"/>
    </source>
</evidence>
<protein>
    <submittedName>
        <fullName evidence="1">Tail protein X</fullName>
    </submittedName>
</protein>
<dbReference type="AlphaFoldDB" id="A0A926EJ65"/>
<dbReference type="Proteomes" id="UP000655830">
    <property type="component" value="Unassembled WGS sequence"/>
</dbReference>
<gene>
    <name evidence="1" type="ORF">H8718_17135</name>
</gene>
<dbReference type="RefSeq" id="WP_249334058.1">
    <property type="nucleotide sequence ID" value="NZ_JACRSY010000041.1"/>
</dbReference>
<dbReference type="Pfam" id="PF05489">
    <property type="entry name" value="Phage_tail_X"/>
    <property type="match status" value="1"/>
</dbReference>
<sequence length="70" mass="8152">MDNTYITSQGDTWDRISYKVYGNEKYMDVLIQANKNHIQTVIFPANVILTIPNFEIPIVTQLPPWKRGIQ</sequence>
<evidence type="ECO:0000313" key="2">
    <source>
        <dbReference type="Proteomes" id="UP000655830"/>
    </source>
</evidence>
<dbReference type="EMBL" id="JACRSY010000041">
    <property type="protein sequence ID" value="MBC8581233.1"/>
    <property type="molecule type" value="Genomic_DNA"/>
</dbReference>
<comment type="caution">
    <text evidence="1">The sequence shown here is derived from an EMBL/GenBank/DDBJ whole genome shotgun (WGS) entry which is preliminary data.</text>
</comment>
<accession>A0A926EJ65</accession>
<name>A0A926EJ65_9FIRM</name>
<dbReference type="InterPro" id="IPR008861">
    <property type="entry name" value="GpX-like"/>
</dbReference>
<reference evidence="1" key="1">
    <citation type="submission" date="2020-08" db="EMBL/GenBank/DDBJ databases">
        <title>Genome public.</title>
        <authorList>
            <person name="Liu C."/>
            <person name="Sun Q."/>
        </authorList>
    </citation>
    <scope>NUCLEOTIDE SEQUENCE</scope>
    <source>
        <strain evidence="1">NSJ-12</strain>
    </source>
</reference>
<keyword evidence="2" id="KW-1185">Reference proteome</keyword>
<organism evidence="1 2">
    <name type="scientific">Zhenhengia yiwuensis</name>
    <dbReference type="NCBI Taxonomy" id="2763666"/>
    <lineage>
        <taxon>Bacteria</taxon>
        <taxon>Bacillati</taxon>
        <taxon>Bacillota</taxon>
        <taxon>Clostridia</taxon>
        <taxon>Lachnospirales</taxon>
        <taxon>Lachnospiraceae</taxon>
        <taxon>Zhenhengia</taxon>
    </lineage>
</organism>